<comment type="cofactor">
    <cofactor evidence="1">
        <name>Mg(2+)</name>
        <dbReference type="ChEBI" id="CHEBI:18420"/>
    </cofactor>
</comment>
<dbReference type="EMBL" id="JBEPEK010000137">
    <property type="protein sequence ID" value="MER7181777.1"/>
    <property type="molecule type" value="Genomic_DNA"/>
</dbReference>
<accession>A0ABV1WYI0</accession>
<keyword evidence="2" id="KW-0378">Hydrolase</keyword>
<dbReference type="InterPro" id="IPR000086">
    <property type="entry name" value="NUDIX_hydrolase_dom"/>
</dbReference>
<evidence type="ECO:0000256" key="2">
    <source>
        <dbReference type="ARBA" id="ARBA00022801"/>
    </source>
</evidence>
<dbReference type="RefSeq" id="WP_350782894.1">
    <property type="nucleotide sequence ID" value="NZ_JBEPEK010000137.1"/>
</dbReference>
<evidence type="ECO:0000256" key="1">
    <source>
        <dbReference type="ARBA" id="ARBA00001946"/>
    </source>
</evidence>
<gene>
    <name evidence="4" type="ORF">ABT404_20225</name>
</gene>
<dbReference type="InterPro" id="IPR015797">
    <property type="entry name" value="NUDIX_hydrolase-like_dom_sf"/>
</dbReference>
<dbReference type="PANTHER" id="PTHR43046">
    <property type="entry name" value="GDP-MANNOSE MANNOSYL HYDROLASE"/>
    <property type="match status" value="1"/>
</dbReference>
<dbReference type="SUPFAM" id="SSF55811">
    <property type="entry name" value="Nudix"/>
    <property type="match status" value="1"/>
</dbReference>
<keyword evidence="5" id="KW-1185">Reference proteome</keyword>
<proteinExistence type="predicted"/>
<dbReference type="PANTHER" id="PTHR43046:SF16">
    <property type="entry name" value="ADP-RIBOSE PYROPHOSPHATASE YJHB-RELATED"/>
    <property type="match status" value="1"/>
</dbReference>
<protein>
    <submittedName>
        <fullName evidence="4">NUDIX domain-containing protein</fullName>
    </submittedName>
</protein>
<evidence type="ECO:0000313" key="5">
    <source>
        <dbReference type="Proteomes" id="UP001474181"/>
    </source>
</evidence>
<sequence length="123" mass="13635">MRHPDTAYAGNTWHFLAGHGEQESAIACLIREAQEEAGLSIAAEDVEFVHAVHILDAPGTVPRMELVFRARAWSGEPRVLEPDKCADWGWWPADALPEPTVAYTRAAIDGIRHGRLYTAMGWT</sequence>
<dbReference type="Pfam" id="PF00293">
    <property type="entry name" value="NUDIX"/>
    <property type="match status" value="1"/>
</dbReference>
<name>A0ABV1WYI0_9ACTN</name>
<feature type="domain" description="Nudix hydrolase" evidence="3">
    <location>
        <begin position="1"/>
        <end position="113"/>
    </location>
</feature>
<dbReference type="Proteomes" id="UP001474181">
    <property type="component" value="Unassembled WGS sequence"/>
</dbReference>
<evidence type="ECO:0000259" key="3">
    <source>
        <dbReference type="PROSITE" id="PS51462"/>
    </source>
</evidence>
<dbReference type="Gene3D" id="3.90.79.10">
    <property type="entry name" value="Nucleoside Triphosphate Pyrophosphohydrolase"/>
    <property type="match status" value="1"/>
</dbReference>
<dbReference type="PROSITE" id="PS51462">
    <property type="entry name" value="NUDIX"/>
    <property type="match status" value="1"/>
</dbReference>
<comment type="caution">
    <text evidence="4">The sequence shown here is derived from an EMBL/GenBank/DDBJ whole genome shotgun (WGS) entry which is preliminary data.</text>
</comment>
<reference evidence="4 5" key="1">
    <citation type="submission" date="2024-06" db="EMBL/GenBank/DDBJ databases">
        <title>The Natural Products Discovery Center: Release of the First 8490 Sequenced Strains for Exploring Actinobacteria Biosynthetic Diversity.</title>
        <authorList>
            <person name="Kalkreuter E."/>
            <person name="Kautsar S.A."/>
            <person name="Yang D."/>
            <person name="Bader C.D."/>
            <person name="Teijaro C.N."/>
            <person name="Fluegel L."/>
            <person name="Davis C.M."/>
            <person name="Simpson J.R."/>
            <person name="Lauterbach L."/>
            <person name="Steele A.D."/>
            <person name="Gui C."/>
            <person name="Meng S."/>
            <person name="Li G."/>
            <person name="Viehrig K."/>
            <person name="Ye F."/>
            <person name="Su P."/>
            <person name="Kiefer A.F."/>
            <person name="Nichols A."/>
            <person name="Cepeda A.J."/>
            <person name="Yan W."/>
            <person name="Fan B."/>
            <person name="Jiang Y."/>
            <person name="Adhikari A."/>
            <person name="Zheng C.-J."/>
            <person name="Schuster L."/>
            <person name="Cowan T.M."/>
            <person name="Smanski M.J."/>
            <person name="Chevrette M.G."/>
            <person name="De Carvalho L.P.S."/>
            <person name="Shen B."/>
        </authorList>
    </citation>
    <scope>NUCLEOTIDE SEQUENCE [LARGE SCALE GENOMIC DNA]</scope>
    <source>
        <strain evidence="4 5">NPDC000234</strain>
    </source>
</reference>
<organism evidence="4 5">
    <name type="scientific">Streptomyces hyaluromycini</name>
    <dbReference type="NCBI Taxonomy" id="1377993"/>
    <lineage>
        <taxon>Bacteria</taxon>
        <taxon>Bacillati</taxon>
        <taxon>Actinomycetota</taxon>
        <taxon>Actinomycetes</taxon>
        <taxon>Kitasatosporales</taxon>
        <taxon>Streptomycetaceae</taxon>
        <taxon>Streptomyces</taxon>
    </lineage>
</organism>
<evidence type="ECO:0000313" key="4">
    <source>
        <dbReference type="EMBL" id="MER7181777.1"/>
    </source>
</evidence>